<keyword evidence="5 7" id="KW-1133">Transmembrane helix</keyword>
<feature type="transmembrane region" description="Helical" evidence="7">
    <location>
        <begin position="281"/>
        <end position="301"/>
    </location>
</feature>
<evidence type="ECO:0000259" key="10">
    <source>
        <dbReference type="Pfam" id="PF21082"/>
    </source>
</evidence>
<protein>
    <submittedName>
        <fullName evidence="12">Membrane protein</fullName>
    </submittedName>
</protein>
<evidence type="ECO:0000313" key="12">
    <source>
        <dbReference type="EMBL" id="GLS17530.1"/>
    </source>
</evidence>
<dbReference type="Gene3D" id="1.10.287.1260">
    <property type="match status" value="1"/>
</dbReference>
<evidence type="ECO:0000259" key="9">
    <source>
        <dbReference type="Pfam" id="PF00924"/>
    </source>
</evidence>
<dbReference type="RefSeq" id="WP_284310344.1">
    <property type="nucleotide sequence ID" value="NZ_BSPC01000005.1"/>
</dbReference>
<feature type="chain" id="PRO_5047008451" evidence="8">
    <location>
        <begin position="25"/>
        <end position="664"/>
    </location>
</feature>
<evidence type="ECO:0000313" key="13">
    <source>
        <dbReference type="Proteomes" id="UP001156882"/>
    </source>
</evidence>
<dbReference type="SUPFAM" id="SSF82861">
    <property type="entry name" value="Mechanosensitive channel protein MscS (YggB), transmembrane region"/>
    <property type="match status" value="1"/>
</dbReference>
<keyword evidence="13" id="KW-1185">Reference proteome</keyword>
<feature type="transmembrane region" description="Helical" evidence="7">
    <location>
        <begin position="142"/>
        <end position="161"/>
    </location>
</feature>
<keyword evidence="6 7" id="KW-0472">Membrane</keyword>
<dbReference type="InterPro" id="IPR023408">
    <property type="entry name" value="MscS_beta-dom_sf"/>
</dbReference>
<feature type="transmembrane region" description="Helical" evidence="7">
    <location>
        <begin position="88"/>
        <end position="108"/>
    </location>
</feature>
<proteinExistence type="inferred from homology"/>
<feature type="transmembrane region" description="Helical" evidence="7">
    <location>
        <begin position="444"/>
        <end position="463"/>
    </location>
</feature>
<gene>
    <name evidence="12" type="ORF">GCM10007874_05450</name>
</gene>
<evidence type="ECO:0000256" key="2">
    <source>
        <dbReference type="ARBA" id="ARBA00008017"/>
    </source>
</evidence>
<dbReference type="InterPro" id="IPR049278">
    <property type="entry name" value="MS_channel_C"/>
</dbReference>
<accession>A0ABQ6CFB2</accession>
<dbReference type="InterPro" id="IPR010920">
    <property type="entry name" value="LSM_dom_sf"/>
</dbReference>
<reference evidence="13" key="1">
    <citation type="journal article" date="2019" name="Int. J. Syst. Evol. Microbiol.">
        <title>The Global Catalogue of Microorganisms (GCM) 10K type strain sequencing project: providing services to taxonomists for standard genome sequencing and annotation.</title>
        <authorList>
            <consortium name="The Broad Institute Genomics Platform"/>
            <consortium name="The Broad Institute Genome Sequencing Center for Infectious Disease"/>
            <person name="Wu L."/>
            <person name="Ma J."/>
        </authorList>
    </citation>
    <scope>NUCLEOTIDE SEQUENCE [LARGE SCALE GENOMIC DNA]</scope>
    <source>
        <strain evidence="13">NBRC 101365</strain>
    </source>
</reference>
<evidence type="ECO:0000256" key="1">
    <source>
        <dbReference type="ARBA" id="ARBA00004651"/>
    </source>
</evidence>
<keyword evidence="8" id="KW-0732">Signal</keyword>
<evidence type="ECO:0000256" key="4">
    <source>
        <dbReference type="ARBA" id="ARBA00022692"/>
    </source>
</evidence>
<dbReference type="Pfam" id="PF21082">
    <property type="entry name" value="MS_channel_3rd"/>
    <property type="match status" value="1"/>
</dbReference>
<evidence type="ECO:0000256" key="3">
    <source>
        <dbReference type="ARBA" id="ARBA00022475"/>
    </source>
</evidence>
<feature type="domain" description="Mechanosensitive ion channel transmembrane helices 2/3" evidence="11">
    <location>
        <begin position="447"/>
        <end position="485"/>
    </location>
</feature>
<feature type="transmembrane region" description="Helical" evidence="7">
    <location>
        <begin position="469"/>
        <end position="488"/>
    </location>
</feature>
<dbReference type="Gene3D" id="3.30.70.100">
    <property type="match status" value="1"/>
</dbReference>
<feature type="transmembrane region" description="Helical" evidence="7">
    <location>
        <begin position="207"/>
        <end position="228"/>
    </location>
</feature>
<evidence type="ECO:0000256" key="7">
    <source>
        <dbReference type="SAM" id="Phobius"/>
    </source>
</evidence>
<evidence type="ECO:0000256" key="6">
    <source>
        <dbReference type="ARBA" id="ARBA00023136"/>
    </source>
</evidence>
<feature type="domain" description="Mechanosensitive ion channel MscS" evidence="9">
    <location>
        <begin position="487"/>
        <end position="551"/>
    </location>
</feature>
<comment type="caution">
    <text evidence="12">The sequence shown here is derived from an EMBL/GenBank/DDBJ whole genome shotgun (WGS) entry which is preliminary data.</text>
</comment>
<feature type="transmembrane region" description="Helical" evidence="7">
    <location>
        <begin position="342"/>
        <end position="368"/>
    </location>
</feature>
<evidence type="ECO:0000256" key="8">
    <source>
        <dbReference type="SAM" id="SignalP"/>
    </source>
</evidence>
<dbReference type="InterPro" id="IPR045276">
    <property type="entry name" value="YbiO_bact"/>
</dbReference>
<dbReference type="Pfam" id="PF00924">
    <property type="entry name" value="MS_channel_2nd"/>
    <property type="match status" value="1"/>
</dbReference>
<dbReference type="Pfam" id="PF21088">
    <property type="entry name" value="MS_channel_1st"/>
    <property type="match status" value="1"/>
</dbReference>
<dbReference type="PANTHER" id="PTHR30460">
    <property type="entry name" value="MODERATE CONDUCTANCE MECHANOSENSITIVE CHANNEL YBIO"/>
    <property type="match status" value="1"/>
</dbReference>
<feature type="transmembrane region" description="Helical" evidence="7">
    <location>
        <begin position="240"/>
        <end position="261"/>
    </location>
</feature>
<sequence>MRKPAEIFAAAVVLLAGLTQAALAQSTGAQAASASETAEAQVSGLIGGILVAAKHRLSGLAADIVEAPGELMRLMSDASTAMPTGNGILTITYGLILVIVGAGAEWLYWTYASPVVRAVESAPVANPRQGFRLAMRRFGMRFFGLALFVVGIVGAAAYFNWPSGFDGFVIASILLTMIVRFAWLCANTIASPGNPQLRLAAIEPGHAGRFVAATVGMVFLIALSYFLFDLLERSAGAPHAASALRVLATTLLALIVLAAVLSGHRQGNARAKASGRTPPRFPYAFLATALVLGIYGVWLAAGARAASLFAITAIVAAIQTQLRNWVFFFWPEEVLPVEGTSGAGLLPNIVLSLSRYAVVILGIAAAVLALGAPLTDMAMNNDNPLMRFVLHLLGVAGLALVTNIGWIAVRELIDRRLRAIGPFDPHGEAGPNARLLTLLPLMRMTSAIVFLVLLVLSALWTLGIEITPLLAGAGVFGLALGFGAQALVRDVIAGIFYLVEDVFRIGEYIESGTTTKGTVERITLRTVALRHHNGPLHFVPYGSLGTVRNNSRDWVIEKFNLPLPVNVDSEQIRKVIKKVGEAMKADPDVGPLMREPLKAKLYRIDPGVKIFRCKFQTAPGKQFDVRAQAFRRIEAALKEAGIPFADGTQTVLIPGSGSQPAVAA</sequence>
<comment type="subcellular location">
    <subcellularLocation>
        <location evidence="1">Cell membrane</location>
        <topology evidence="1">Multi-pass membrane protein</topology>
    </subcellularLocation>
</comment>
<evidence type="ECO:0000259" key="11">
    <source>
        <dbReference type="Pfam" id="PF21088"/>
    </source>
</evidence>
<keyword evidence="4 7" id="KW-0812">Transmembrane</keyword>
<dbReference type="EMBL" id="BSPC01000005">
    <property type="protein sequence ID" value="GLS17530.1"/>
    <property type="molecule type" value="Genomic_DNA"/>
</dbReference>
<evidence type="ECO:0000256" key="5">
    <source>
        <dbReference type="ARBA" id="ARBA00022989"/>
    </source>
</evidence>
<feature type="signal peptide" evidence="8">
    <location>
        <begin position="1"/>
        <end position="24"/>
    </location>
</feature>
<dbReference type="InterPro" id="IPR049142">
    <property type="entry name" value="MS_channel_1st"/>
</dbReference>
<feature type="transmembrane region" description="Helical" evidence="7">
    <location>
        <begin position="167"/>
        <end position="186"/>
    </location>
</feature>
<comment type="similarity">
    <text evidence="2">Belongs to the MscS (TC 1.A.23) family.</text>
</comment>
<dbReference type="Proteomes" id="UP001156882">
    <property type="component" value="Unassembled WGS sequence"/>
</dbReference>
<organism evidence="12 13">
    <name type="scientific">Labrys miyagiensis</name>
    <dbReference type="NCBI Taxonomy" id="346912"/>
    <lineage>
        <taxon>Bacteria</taxon>
        <taxon>Pseudomonadati</taxon>
        <taxon>Pseudomonadota</taxon>
        <taxon>Alphaproteobacteria</taxon>
        <taxon>Hyphomicrobiales</taxon>
        <taxon>Xanthobacteraceae</taxon>
        <taxon>Labrys</taxon>
    </lineage>
</organism>
<dbReference type="Gene3D" id="2.30.30.60">
    <property type="match status" value="1"/>
</dbReference>
<feature type="transmembrane region" description="Helical" evidence="7">
    <location>
        <begin position="388"/>
        <end position="409"/>
    </location>
</feature>
<dbReference type="InterPro" id="IPR011014">
    <property type="entry name" value="MscS_channel_TM-2"/>
</dbReference>
<dbReference type="InterPro" id="IPR006685">
    <property type="entry name" value="MscS_channel_2nd"/>
</dbReference>
<dbReference type="SUPFAM" id="SSF50182">
    <property type="entry name" value="Sm-like ribonucleoproteins"/>
    <property type="match status" value="1"/>
</dbReference>
<dbReference type="InterPro" id="IPR011066">
    <property type="entry name" value="MscS_channel_C_sf"/>
</dbReference>
<keyword evidence="3" id="KW-1003">Cell membrane</keyword>
<name>A0ABQ6CFB2_9HYPH</name>
<dbReference type="PANTHER" id="PTHR30460:SF0">
    <property type="entry name" value="MODERATE CONDUCTANCE MECHANOSENSITIVE CHANNEL YBIO"/>
    <property type="match status" value="1"/>
</dbReference>
<feature type="domain" description="Mechanosensitive ion channel MscS C-terminal" evidence="10">
    <location>
        <begin position="559"/>
        <end position="644"/>
    </location>
</feature>
<dbReference type="SUPFAM" id="SSF82689">
    <property type="entry name" value="Mechanosensitive channel protein MscS (YggB), C-terminal domain"/>
    <property type="match status" value="1"/>
</dbReference>